<reference evidence="3 5" key="1">
    <citation type="submission" date="2015-01" db="EMBL/GenBank/DDBJ databases">
        <title>Evolution of Trichinella species and genotypes.</title>
        <authorList>
            <person name="Korhonen P.K."/>
            <person name="Edoardo P."/>
            <person name="Giuseppe L.R."/>
            <person name="Gasser R.B."/>
        </authorList>
    </citation>
    <scope>NUCLEOTIDE SEQUENCE [LARGE SCALE GENOMIC DNA]</scope>
    <source>
        <strain evidence="3">ISS1980</strain>
    </source>
</reference>
<dbReference type="InterPro" id="IPR055469">
    <property type="entry name" value="DUF7041"/>
</dbReference>
<dbReference type="EMBL" id="JYDO01000257">
    <property type="protein sequence ID" value="KRZ66198.1"/>
    <property type="molecule type" value="Genomic_DNA"/>
</dbReference>
<name>A0A0V1M2M3_9BILA</name>
<gene>
    <name evidence="2" type="ORF">T10_12300</name>
    <name evidence="4" type="ORF">T10_12667</name>
    <name evidence="3" type="ORF">T10_6654</name>
</gene>
<sequence>MMPSRRNMNDTGHPLSNGVSTTLTVLTFNAADPEIWFLPLDLFFQPQHVVDFLLNALNLPNPFTTFQQLCLKCTSETQNQRILQALMNKELNDDKPSQFLRRIQLLFSGGSDDITRQLFLSKLPVHSHGPRILPRSAVDRMGRGG</sequence>
<dbReference type="Pfam" id="PF23055">
    <property type="entry name" value="DUF7041"/>
    <property type="match status" value="1"/>
</dbReference>
<dbReference type="AlphaFoldDB" id="A0A0V1M2M3"/>
<feature type="domain" description="DUF7041" evidence="1">
    <location>
        <begin position="26"/>
        <end position="103"/>
    </location>
</feature>
<dbReference type="EMBL" id="JYDO01000272">
    <property type="protein sequence ID" value="KRZ66021.1"/>
    <property type="molecule type" value="Genomic_DNA"/>
</dbReference>
<protein>
    <recommendedName>
        <fullName evidence="1">DUF7041 domain-containing protein</fullName>
    </recommendedName>
</protein>
<evidence type="ECO:0000313" key="5">
    <source>
        <dbReference type="Proteomes" id="UP000054843"/>
    </source>
</evidence>
<evidence type="ECO:0000313" key="2">
    <source>
        <dbReference type="EMBL" id="KRZ65940.1"/>
    </source>
</evidence>
<dbReference type="EMBL" id="JYDO01000279">
    <property type="protein sequence ID" value="KRZ65940.1"/>
    <property type="molecule type" value="Genomic_DNA"/>
</dbReference>
<evidence type="ECO:0000313" key="4">
    <source>
        <dbReference type="EMBL" id="KRZ66198.1"/>
    </source>
</evidence>
<comment type="caution">
    <text evidence="3">The sequence shown here is derived from an EMBL/GenBank/DDBJ whole genome shotgun (WGS) entry which is preliminary data.</text>
</comment>
<evidence type="ECO:0000259" key="1">
    <source>
        <dbReference type="Pfam" id="PF23055"/>
    </source>
</evidence>
<keyword evidence="5" id="KW-1185">Reference proteome</keyword>
<evidence type="ECO:0000313" key="3">
    <source>
        <dbReference type="EMBL" id="KRZ66021.1"/>
    </source>
</evidence>
<dbReference type="Proteomes" id="UP000054843">
    <property type="component" value="Unassembled WGS sequence"/>
</dbReference>
<organism evidence="3 5">
    <name type="scientific">Trichinella papuae</name>
    <dbReference type="NCBI Taxonomy" id="268474"/>
    <lineage>
        <taxon>Eukaryota</taxon>
        <taxon>Metazoa</taxon>
        <taxon>Ecdysozoa</taxon>
        <taxon>Nematoda</taxon>
        <taxon>Enoplea</taxon>
        <taxon>Dorylaimia</taxon>
        <taxon>Trichinellida</taxon>
        <taxon>Trichinellidae</taxon>
        <taxon>Trichinella</taxon>
    </lineage>
</organism>
<dbReference type="STRING" id="268474.A0A0V1M2M3"/>
<accession>A0A0V1M2M3</accession>
<proteinExistence type="predicted"/>